<dbReference type="InterPro" id="IPR013083">
    <property type="entry name" value="Znf_RING/FYVE/PHD"/>
</dbReference>
<evidence type="ECO:0000256" key="1">
    <source>
        <dbReference type="PROSITE-ProRule" id="PRU00175"/>
    </source>
</evidence>
<comment type="caution">
    <text evidence="4">The sequence shown here is derived from an EMBL/GenBank/DDBJ whole genome shotgun (WGS) entry which is preliminary data.</text>
</comment>
<dbReference type="InParanoid" id="A0A286UPB8"/>
<gene>
    <name evidence="4" type="ORF">PNOK_0394200</name>
</gene>
<keyword evidence="1" id="KW-0862">Zinc</keyword>
<proteinExistence type="predicted"/>
<dbReference type="InterPro" id="IPR001841">
    <property type="entry name" value="Znf_RING"/>
</dbReference>
<feature type="region of interest" description="Disordered" evidence="2">
    <location>
        <begin position="1"/>
        <end position="39"/>
    </location>
</feature>
<reference evidence="4 5" key="1">
    <citation type="journal article" date="2017" name="Mol. Ecol.">
        <title>Comparative and population genomic landscape of Phellinus noxius: A hypervariable fungus causing root rot in trees.</title>
        <authorList>
            <person name="Chung C.L."/>
            <person name="Lee T.J."/>
            <person name="Akiba M."/>
            <person name="Lee H.H."/>
            <person name="Kuo T.H."/>
            <person name="Liu D."/>
            <person name="Ke H.M."/>
            <person name="Yokoi T."/>
            <person name="Roa M.B."/>
            <person name="Lu M.J."/>
            <person name="Chang Y.Y."/>
            <person name="Ann P.J."/>
            <person name="Tsai J.N."/>
            <person name="Chen C.Y."/>
            <person name="Tzean S.S."/>
            <person name="Ota Y."/>
            <person name="Hattori T."/>
            <person name="Sahashi N."/>
            <person name="Liou R.F."/>
            <person name="Kikuchi T."/>
            <person name="Tsai I.J."/>
        </authorList>
    </citation>
    <scope>NUCLEOTIDE SEQUENCE [LARGE SCALE GENOMIC DNA]</scope>
    <source>
        <strain evidence="4 5">FFPRI411160</strain>
    </source>
</reference>
<dbReference type="AlphaFoldDB" id="A0A286UPB8"/>
<sequence>MSRSTRRKYQSSSTTKRNIYEVEGDESSSSLSPPPEEPIQKKSKKAKCVFCLVCKENIPVRLLSEHVELELKRVNDMLKFDGSPSIYSEPGPSNPKRGAALKANQVLNSRSDPTIEEAKKFIQQLNRSRKIRFARYKAIIAQDELAEPVSNGGYSGDTCPVCFVVVGGDSEVFNAHIDSCIEHESRIQAEKEERRRRELAAENADPWTDINVGGEIHLRLNNVDGLRRLGVYVRDDTQPDIEEDVDVDGNSEDEYGIAQFTEKDVINPLLPTIPVQTPDEGDDNTSIDIDALGDDDGDDDSKTLRDLVAEGKVVTRKTLCPSDIEDIRTEVEQVMGVGESDRLDQAISDARISCDTNKLVSALENKVKQLESMRISSSTSSICRICLDPYNEPTVSTGCWHTCCRECWLRCLGSTKLCPICKRITSAQELRRIFM</sequence>
<dbReference type="PANTHER" id="PTHR13459">
    <property type="entry name" value="E3 UBIQUITIN-PROTEIN LIGASE RNF220 ISOFORM X1"/>
    <property type="match status" value="1"/>
</dbReference>
<dbReference type="GO" id="GO:0008270">
    <property type="term" value="F:zinc ion binding"/>
    <property type="evidence" value="ECO:0007669"/>
    <property type="project" value="UniProtKB-KW"/>
</dbReference>
<name>A0A286UPB8_9AGAM</name>
<dbReference type="Gene3D" id="3.30.160.60">
    <property type="entry name" value="Classic Zinc Finger"/>
    <property type="match status" value="1"/>
</dbReference>
<evidence type="ECO:0000256" key="2">
    <source>
        <dbReference type="SAM" id="MobiDB-lite"/>
    </source>
</evidence>
<keyword evidence="1" id="KW-0479">Metal-binding</keyword>
<dbReference type="PANTHER" id="PTHR13459:SF1">
    <property type="entry name" value="E3 UBIQUITIN-PROTEIN LIGASE RNF220 ISOFORM X1"/>
    <property type="match status" value="1"/>
</dbReference>
<evidence type="ECO:0000313" key="4">
    <source>
        <dbReference type="EMBL" id="PAV21315.1"/>
    </source>
</evidence>
<dbReference type="SUPFAM" id="SSF57850">
    <property type="entry name" value="RING/U-box"/>
    <property type="match status" value="1"/>
</dbReference>
<dbReference type="PROSITE" id="PS50089">
    <property type="entry name" value="ZF_RING_2"/>
    <property type="match status" value="1"/>
</dbReference>
<organism evidence="4 5">
    <name type="scientific">Pyrrhoderma noxium</name>
    <dbReference type="NCBI Taxonomy" id="2282107"/>
    <lineage>
        <taxon>Eukaryota</taxon>
        <taxon>Fungi</taxon>
        <taxon>Dikarya</taxon>
        <taxon>Basidiomycota</taxon>
        <taxon>Agaricomycotina</taxon>
        <taxon>Agaricomycetes</taxon>
        <taxon>Hymenochaetales</taxon>
        <taxon>Hymenochaetaceae</taxon>
        <taxon>Pyrrhoderma</taxon>
    </lineage>
</organism>
<accession>A0A286UPB8</accession>
<protein>
    <submittedName>
        <fullName evidence="4">Ring finger 1</fullName>
    </submittedName>
</protein>
<feature type="domain" description="RING-type" evidence="3">
    <location>
        <begin position="383"/>
        <end position="422"/>
    </location>
</feature>
<evidence type="ECO:0000313" key="5">
    <source>
        <dbReference type="Proteomes" id="UP000217199"/>
    </source>
</evidence>
<dbReference type="Gene3D" id="3.30.40.10">
    <property type="entry name" value="Zinc/RING finger domain, C3HC4 (zinc finger)"/>
    <property type="match status" value="1"/>
</dbReference>
<keyword evidence="5" id="KW-1185">Reference proteome</keyword>
<dbReference type="GO" id="GO:0016567">
    <property type="term" value="P:protein ubiquitination"/>
    <property type="evidence" value="ECO:0007669"/>
    <property type="project" value="TreeGrafter"/>
</dbReference>
<dbReference type="OrthoDB" id="6270329at2759"/>
<dbReference type="Pfam" id="PF13923">
    <property type="entry name" value="zf-C3HC4_2"/>
    <property type="match status" value="1"/>
</dbReference>
<evidence type="ECO:0000259" key="3">
    <source>
        <dbReference type="PROSITE" id="PS50089"/>
    </source>
</evidence>
<dbReference type="STRING" id="2282107.A0A286UPB8"/>
<dbReference type="GO" id="GO:0061630">
    <property type="term" value="F:ubiquitin protein ligase activity"/>
    <property type="evidence" value="ECO:0007669"/>
    <property type="project" value="TreeGrafter"/>
</dbReference>
<dbReference type="Pfam" id="PF15926">
    <property type="entry name" value="RNF220"/>
    <property type="match status" value="1"/>
</dbReference>
<dbReference type="EMBL" id="NBII01000003">
    <property type="protein sequence ID" value="PAV21315.1"/>
    <property type="molecule type" value="Genomic_DNA"/>
</dbReference>
<dbReference type="Proteomes" id="UP000217199">
    <property type="component" value="Unassembled WGS sequence"/>
</dbReference>
<dbReference type="InterPro" id="IPR031824">
    <property type="entry name" value="RNF220_mid"/>
</dbReference>
<dbReference type="InterPro" id="IPR052443">
    <property type="entry name" value="E3_ubiq-ligase_RNF220-like"/>
</dbReference>
<keyword evidence="1" id="KW-0863">Zinc-finger</keyword>